<proteinExistence type="predicted"/>
<accession>A0A7R9M0V5</accession>
<feature type="non-terminal residue" evidence="1">
    <location>
        <position position="136"/>
    </location>
</feature>
<feature type="non-terminal residue" evidence="1">
    <location>
        <position position="1"/>
    </location>
</feature>
<keyword evidence="2" id="KW-1185">Reference proteome</keyword>
<evidence type="ECO:0000313" key="2">
    <source>
        <dbReference type="Proteomes" id="UP000759131"/>
    </source>
</evidence>
<dbReference type="Proteomes" id="UP000759131">
    <property type="component" value="Unassembled WGS sequence"/>
</dbReference>
<reference evidence="1" key="1">
    <citation type="submission" date="2020-11" db="EMBL/GenBank/DDBJ databases">
        <authorList>
            <person name="Tran Van P."/>
        </authorList>
    </citation>
    <scope>NUCLEOTIDE SEQUENCE</scope>
</reference>
<sequence>TTVEDLKKEVKELKAASMAASETHSPIHSQLFHFNAGANESDAYINRLNCSGDDFSINRCQMDGQLTAPPVDSSVTTDDNEEFFDFTEGFDNNSETNHKKSDNSLDQLIQKFDTLLEDSSVNKKELYEQILETHSK</sequence>
<dbReference type="AlphaFoldDB" id="A0A7R9M0V5"/>
<dbReference type="EMBL" id="CAJPIZ010056814">
    <property type="protein sequence ID" value="CAG2123337.1"/>
    <property type="molecule type" value="Genomic_DNA"/>
</dbReference>
<name>A0A7R9M0V5_9ACAR</name>
<dbReference type="EMBL" id="OC911389">
    <property type="protein sequence ID" value="CAD7651283.1"/>
    <property type="molecule type" value="Genomic_DNA"/>
</dbReference>
<organism evidence="1">
    <name type="scientific">Medioppia subpectinata</name>
    <dbReference type="NCBI Taxonomy" id="1979941"/>
    <lineage>
        <taxon>Eukaryota</taxon>
        <taxon>Metazoa</taxon>
        <taxon>Ecdysozoa</taxon>
        <taxon>Arthropoda</taxon>
        <taxon>Chelicerata</taxon>
        <taxon>Arachnida</taxon>
        <taxon>Acari</taxon>
        <taxon>Acariformes</taxon>
        <taxon>Sarcoptiformes</taxon>
        <taxon>Oribatida</taxon>
        <taxon>Brachypylina</taxon>
        <taxon>Oppioidea</taxon>
        <taxon>Oppiidae</taxon>
        <taxon>Medioppia</taxon>
    </lineage>
</organism>
<evidence type="ECO:0000313" key="1">
    <source>
        <dbReference type="EMBL" id="CAD7651283.1"/>
    </source>
</evidence>
<protein>
    <submittedName>
        <fullName evidence="1">Uncharacterized protein</fullName>
    </submittedName>
</protein>
<gene>
    <name evidence="1" type="ORF">OSB1V03_LOCUS23282</name>
</gene>